<dbReference type="Proteomes" id="UP001642409">
    <property type="component" value="Unassembled WGS sequence"/>
</dbReference>
<evidence type="ECO:0000313" key="2">
    <source>
        <dbReference type="EMBL" id="CAI9945022.1"/>
    </source>
</evidence>
<reference evidence="3 4" key="2">
    <citation type="submission" date="2024-07" db="EMBL/GenBank/DDBJ databases">
        <authorList>
            <person name="Akdeniz Z."/>
        </authorList>
    </citation>
    <scope>NUCLEOTIDE SEQUENCE [LARGE SCALE GENOMIC DNA]</scope>
</reference>
<dbReference type="EMBL" id="CATOUU010000736">
    <property type="protein sequence ID" value="CAI9945022.1"/>
    <property type="molecule type" value="Genomic_DNA"/>
</dbReference>
<dbReference type="InterPro" id="IPR009057">
    <property type="entry name" value="Homeodomain-like_sf"/>
</dbReference>
<organism evidence="2">
    <name type="scientific">Hexamita inflata</name>
    <dbReference type="NCBI Taxonomy" id="28002"/>
    <lineage>
        <taxon>Eukaryota</taxon>
        <taxon>Metamonada</taxon>
        <taxon>Diplomonadida</taxon>
        <taxon>Hexamitidae</taxon>
        <taxon>Hexamitinae</taxon>
        <taxon>Hexamita</taxon>
    </lineage>
</organism>
<dbReference type="InterPro" id="IPR001005">
    <property type="entry name" value="SANT/Myb"/>
</dbReference>
<dbReference type="EMBL" id="CAXDID020000365">
    <property type="protein sequence ID" value="CAL6082531.1"/>
    <property type="molecule type" value="Genomic_DNA"/>
</dbReference>
<keyword evidence="4" id="KW-1185">Reference proteome</keyword>
<name>A0AA86PVP9_9EUKA</name>
<reference evidence="2" key="1">
    <citation type="submission" date="2023-06" db="EMBL/GenBank/DDBJ databases">
        <authorList>
            <person name="Kurt Z."/>
        </authorList>
    </citation>
    <scope>NUCLEOTIDE SEQUENCE</scope>
</reference>
<evidence type="ECO:0000313" key="3">
    <source>
        <dbReference type="EMBL" id="CAL6082531.1"/>
    </source>
</evidence>
<dbReference type="Pfam" id="PF00249">
    <property type="entry name" value="Myb_DNA-binding"/>
    <property type="match status" value="1"/>
</dbReference>
<evidence type="ECO:0000259" key="1">
    <source>
        <dbReference type="Pfam" id="PF00249"/>
    </source>
</evidence>
<feature type="domain" description="Myb-like" evidence="1">
    <location>
        <begin position="28"/>
        <end position="71"/>
    </location>
</feature>
<proteinExistence type="predicted"/>
<accession>A0AA86PVP9</accession>
<dbReference type="SUPFAM" id="SSF46689">
    <property type="entry name" value="Homeodomain-like"/>
    <property type="match status" value="1"/>
</dbReference>
<sequence>MLSLLETRMFNILQKRYKTPLQMPKVHNKWTDEEIQLVFKYLPAFGKNFEMYTRVINRPKNQIKSFYYNHLQRVRSTEQRNAEAQDIAFLSTSLAKLMHLVSAE</sequence>
<evidence type="ECO:0000313" key="4">
    <source>
        <dbReference type="Proteomes" id="UP001642409"/>
    </source>
</evidence>
<dbReference type="AlphaFoldDB" id="A0AA86PVP9"/>
<gene>
    <name evidence="2" type="ORF">HINF_LOCUS32667</name>
    <name evidence="3" type="ORF">HINF_LOCUS61291</name>
</gene>
<dbReference type="Gene3D" id="1.20.58.1880">
    <property type="match status" value="1"/>
</dbReference>
<comment type="caution">
    <text evidence="2">The sequence shown here is derived from an EMBL/GenBank/DDBJ whole genome shotgun (WGS) entry which is preliminary data.</text>
</comment>
<protein>
    <submittedName>
        <fullName evidence="2">SANT/Myb domain</fullName>
    </submittedName>
    <submittedName>
        <fullName evidence="3">SANT/Myb_domain</fullName>
    </submittedName>
</protein>
<dbReference type="CDD" id="cd00167">
    <property type="entry name" value="SANT"/>
    <property type="match status" value="1"/>
</dbReference>